<dbReference type="GO" id="GO:0030246">
    <property type="term" value="F:carbohydrate binding"/>
    <property type="evidence" value="ECO:0007669"/>
    <property type="project" value="InterPro"/>
</dbReference>
<dbReference type="GO" id="GO:0004034">
    <property type="term" value="F:aldose 1-epimerase activity"/>
    <property type="evidence" value="ECO:0007669"/>
    <property type="project" value="TreeGrafter"/>
</dbReference>
<evidence type="ECO:0000313" key="1">
    <source>
        <dbReference type="EMBL" id="KAK6359583.1"/>
    </source>
</evidence>
<comment type="caution">
    <text evidence="1">The sequence shown here is derived from an EMBL/GenBank/DDBJ whole genome shotgun (WGS) entry which is preliminary data.</text>
</comment>
<organism evidence="1 2">
    <name type="scientific">Orbilia brochopaga</name>
    <dbReference type="NCBI Taxonomy" id="3140254"/>
    <lineage>
        <taxon>Eukaryota</taxon>
        <taxon>Fungi</taxon>
        <taxon>Dikarya</taxon>
        <taxon>Ascomycota</taxon>
        <taxon>Pezizomycotina</taxon>
        <taxon>Orbiliomycetes</taxon>
        <taxon>Orbiliales</taxon>
        <taxon>Orbiliaceae</taxon>
        <taxon>Orbilia</taxon>
    </lineage>
</organism>
<gene>
    <name evidence="1" type="ORF">TWF696_000735</name>
</gene>
<dbReference type="GO" id="GO:0006006">
    <property type="term" value="P:glucose metabolic process"/>
    <property type="evidence" value="ECO:0007669"/>
    <property type="project" value="TreeGrafter"/>
</dbReference>
<dbReference type="SUPFAM" id="SSF74650">
    <property type="entry name" value="Galactose mutarotase-like"/>
    <property type="match status" value="1"/>
</dbReference>
<protein>
    <recommendedName>
        <fullName evidence="3">Aldose 1-epimerase</fullName>
    </recommendedName>
</protein>
<evidence type="ECO:0008006" key="3">
    <source>
        <dbReference type="Google" id="ProtNLM"/>
    </source>
</evidence>
<name>A0AAV9VET4_9PEZI</name>
<reference evidence="1 2" key="1">
    <citation type="submission" date="2019-10" db="EMBL/GenBank/DDBJ databases">
        <authorList>
            <person name="Palmer J.M."/>
        </authorList>
    </citation>
    <scope>NUCLEOTIDE SEQUENCE [LARGE SCALE GENOMIC DNA]</scope>
    <source>
        <strain evidence="1 2">TWF696</strain>
    </source>
</reference>
<dbReference type="AlphaFoldDB" id="A0AAV9VET4"/>
<evidence type="ECO:0000313" key="2">
    <source>
        <dbReference type="Proteomes" id="UP001375240"/>
    </source>
</evidence>
<dbReference type="PANTHER" id="PTHR10091:SF0">
    <property type="entry name" value="GALACTOSE MUTAROTASE"/>
    <property type="match status" value="1"/>
</dbReference>
<dbReference type="EMBL" id="JAVHNQ010000001">
    <property type="protein sequence ID" value="KAK6359583.1"/>
    <property type="molecule type" value="Genomic_DNA"/>
</dbReference>
<dbReference type="PANTHER" id="PTHR10091">
    <property type="entry name" value="ALDOSE-1-EPIMERASE"/>
    <property type="match status" value="1"/>
</dbReference>
<dbReference type="Pfam" id="PF01263">
    <property type="entry name" value="Aldose_epim"/>
    <property type="match status" value="1"/>
</dbReference>
<dbReference type="Gene3D" id="2.70.98.10">
    <property type="match status" value="1"/>
</dbReference>
<dbReference type="InterPro" id="IPR011013">
    <property type="entry name" value="Gal_mutarotase_sf_dom"/>
</dbReference>
<dbReference type="InterPro" id="IPR018052">
    <property type="entry name" value="Ald1_epimerase_CS"/>
</dbReference>
<proteinExistence type="predicted"/>
<dbReference type="Proteomes" id="UP001375240">
    <property type="component" value="Unassembled WGS sequence"/>
</dbReference>
<accession>A0AAV9VET4</accession>
<dbReference type="InterPro" id="IPR014718">
    <property type="entry name" value="GH-type_carb-bd"/>
</dbReference>
<dbReference type="PROSITE" id="PS00545">
    <property type="entry name" value="ALDOSE_1_EPIMERASE"/>
    <property type="match status" value="1"/>
</dbReference>
<sequence length="344" mass="37807">MTITTDITAAGPFKFLPQGAIVQEWVVGGRNIVLGFKDPAEYAKSNPAFFGATIGRVANRLANGQIKDIPNEGDTHPLPVNDGPNTLHGGNFGWDKKYWTGPVKETSKDGAEVLVYTYNSPHLDEQFPGALDVSVRYTVRTEKKDEADVSVLEIEFEARVAPDSPEDWAVVSMTNHSYFNIGDQPTIAGTEVTILDNTNIETNEVDIPTGKFKTFPGVESGVPFTLGPEEPDIDHGFALNKDVANVPLDSRNSKERTCIKFFHPSTGINLVVSSTEPAFQFYTGKYIETDARPDGTPAYGKRAGFCVEPARYTNAANMPAWRHMVLLKKGDTYGSRVVWKAWKS</sequence>
<dbReference type="InterPro" id="IPR008183">
    <property type="entry name" value="Aldose_1/G6P_1-epimerase"/>
</dbReference>
<keyword evidence="2" id="KW-1185">Reference proteome</keyword>
<dbReference type="GO" id="GO:0033499">
    <property type="term" value="P:galactose catabolic process via UDP-galactose, Leloir pathway"/>
    <property type="evidence" value="ECO:0007669"/>
    <property type="project" value="TreeGrafter"/>
</dbReference>